<organism evidence="1 2">
    <name type="scientific">Paraburkholderia rhynchosiae</name>
    <dbReference type="NCBI Taxonomy" id="487049"/>
    <lineage>
        <taxon>Bacteria</taxon>
        <taxon>Pseudomonadati</taxon>
        <taxon>Pseudomonadota</taxon>
        <taxon>Betaproteobacteria</taxon>
        <taxon>Burkholderiales</taxon>
        <taxon>Burkholderiaceae</taxon>
        <taxon>Paraburkholderia</taxon>
    </lineage>
</organism>
<reference evidence="1 2" key="1">
    <citation type="journal article" date="2024" name="Chem. Sci.">
        <title>Discovery of megapolipeptins by genome mining of a Burkholderiales bacteria collection.</title>
        <authorList>
            <person name="Paulo B.S."/>
            <person name="Recchia M.J.J."/>
            <person name="Lee S."/>
            <person name="Fergusson C.H."/>
            <person name="Romanowski S.B."/>
            <person name="Hernandez A."/>
            <person name="Krull N."/>
            <person name="Liu D.Y."/>
            <person name="Cavanagh H."/>
            <person name="Bos A."/>
            <person name="Gray C.A."/>
            <person name="Murphy B.T."/>
            <person name="Linington R.G."/>
            <person name="Eustaquio A.S."/>
        </authorList>
    </citation>
    <scope>NUCLEOTIDE SEQUENCE [LARGE SCALE GENOMIC DNA]</scope>
    <source>
        <strain evidence="1 2">RL18-126-BIB-B</strain>
    </source>
</reference>
<keyword evidence="2" id="KW-1185">Reference proteome</keyword>
<evidence type="ECO:0000313" key="2">
    <source>
        <dbReference type="Proteomes" id="UP001629235"/>
    </source>
</evidence>
<gene>
    <name evidence="1" type="ORF">PQR01_38895</name>
</gene>
<name>A0ACC7NQ82_9BURK</name>
<comment type="caution">
    <text evidence="1">The sequence shown here is derived from an EMBL/GenBank/DDBJ whole genome shotgun (WGS) entry which is preliminary data.</text>
</comment>
<sequence>MNMNISGSDLKQIEEIDFDTSSGDELCQAVALLTRLHGRAIPAEALREGGGLNDIQGRVSPTLVMHNLELNGFTAKYARRALESLTPELLPVILIKKNGGALVLASLDAGGEKAVVLLAESGMGEISLSVERLAQDYGGVCILVKPRIDKLDRGLVASIESRTAWLWKLLLRYRSYYWQAAVATIIVNLLTMASAFFTMIVYDRVVPNRAYETLWVLVVGVVLSMVLEFVLRNVRAWLLDIGGKKVDLLISSNLFQRTMSLRLDAKPGSAGAYASNLRDFESLRDFFTSAALTTIADMPFVILFLAMIGMIGGWLALVPLLAIPLVAGIALLCQVPLAHYTRLSMSQAGERNGVLVEAVDGLESVKASGAQWWMQEKWNSANAFSANSSAKIRALTSGVMHLSVLIQQLSTVVIVAWGVYMIGDNHLSMGGLVGTVILAGRAIAPVAALLGLAARWQQARVSLDTLNNLMERPIDRDPQRTYVLPEHILGQLETRDAGYVYPGTQRPAVLPTSFAIPANARVGLIGKVGSGKSTLLKVLAGFYGASEGSVQLDKIDVSHIDPFRLRSAIGYVSQESRVFHGSIRENLTVGNALVADIRIWDVLNKVGLGEYVSTLPEGIDTKIGENGAGLSGGQRQLLVIARLLLTDPSVVLLDEPTSALDANSERRVLEVLNVWLGQRTLVLTTHKPQLLALVGQIMVMDSGKVVAAGEKGEMLAALERGLTVPVRTAEVAK</sequence>
<protein>
    <submittedName>
        <fullName evidence="1">Type I secretion system permease/ATPase</fullName>
    </submittedName>
</protein>
<dbReference type="Proteomes" id="UP001629235">
    <property type="component" value="Unassembled WGS sequence"/>
</dbReference>
<proteinExistence type="predicted"/>
<evidence type="ECO:0000313" key="1">
    <source>
        <dbReference type="EMBL" id="MFM0109193.1"/>
    </source>
</evidence>
<dbReference type="EMBL" id="JAQQDW010000177">
    <property type="protein sequence ID" value="MFM0109193.1"/>
    <property type="molecule type" value="Genomic_DNA"/>
</dbReference>
<accession>A0ACC7NQ82</accession>